<keyword evidence="1" id="KW-0802">TPR repeat</keyword>
<evidence type="ECO:0000313" key="3">
    <source>
        <dbReference type="Proteomes" id="UP000654947"/>
    </source>
</evidence>
<dbReference type="EMBL" id="BMXL01000030">
    <property type="protein sequence ID" value="GHD34460.1"/>
    <property type="molecule type" value="Genomic_DNA"/>
</dbReference>
<organism evidence="2 3">
    <name type="scientific">Nocardiopsis kunsanensis</name>
    <dbReference type="NCBI Taxonomy" id="141693"/>
    <lineage>
        <taxon>Bacteria</taxon>
        <taxon>Bacillati</taxon>
        <taxon>Actinomycetota</taxon>
        <taxon>Actinomycetes</taxon>
        <taxon>Streptosporangiales</taxon>
        <taxon>Nocardiopsidaceae</taxon>
        <taxon>Nocardiopsis</taxon>
    </lineage>
</organism>
<dbReference type="PRINTS" id="PR00364">
    <property type="entry name" value="DISEASERSIST"/>
</dbReference>
<gene>
    <name evidence="2" type="ORF">GCM10007147_40100</name>
</gene>
<accession>A0A919CKX3</accession>
<comment type="caution">
    <text evidence="2">The sequence shown here is derived from an EMBL/GenBank/DDBJ whole genome shotgun (WGS) entry which is preliminary data.</text>
</comment>
<name>A0A919CKX3_9ACTN</name>
<dbReference type="Gene3D" id="3.40.50.300">
    <property type="entry name" value="P-loop containing nucleotide triphosphate hydrolases"/>
    <property type="match status" value="1"/>
</dbReference>
<keyword evidence="3" id="KW-1185">Reference proteome</keyword>
<dbReference type="Proteomes" id="UP000654947">
    <property type="component" value="Unassembled WGS sequence"/>
</dbReference>
<proteinExistence type="predicted"/>
<sequence>MTNTITSSSHVAVQARDVHGNVHVQYPNPAPPVPRQLPARRLFVDRERITAYLDQAWAVRHGPLWVGVEGPSGIGKTAVAVEWAARHAWPNGCLHADLSRTGPEAVLRGWLHALGHPHLPEDPAQVEALWRTLTADKHLFVLIDNATPEDAAVLFPVGDECAGLATAQAQLWGLVAHGGRCIHMPPLDPQATTALIHGLLDDPPPTPVLETAVATTGGLPLAATLTAAYLAEHTNPRFTPQEEHVTAHVDRLLDALPDTTARAATYLAMHPGHLTNPCTAALLDVVPEEAARVLAALTETGVLQRTEDDRWSVHDQVRPALIQRATTDDRVQGVGRVARYYRLRSAAVEDHLNPWRYRIDNEAAGLARNAQREQGTVWFTTEGEALAWADAELPTLLPVVAMLADLLRPEAWQLADLLGTYFNRRRPLEVSRPLFAASLRAAQELENPAAVGIVHRRLALVAETPEQKLEHAQAALDAYEAAEHRAGIATGHEGLGDAYLDLGDIDRAVWHLRESVRLHGQRGHRRGLFMQLRKLAEGLSAQGTHGQALELVVRAHRTQAGLEVPDRYQMARSASALIEVSLAHAAEEDRVLTVGERSALLMIAQTGVAQMSEDGALHRQAQMHEKVATLTTDPEHERSELHAALALHEQLGHPDASRVRSQLDVLSS</sequence>
<dbReference type="InterPro" id="IPR027417">
    <property type="entry name" value="P-loop_NTPase"/>
</dbReference>
<dbReference type="RefSeq" id="WP_193518495.1">
    <property type="nucleotide sequence ID" value="NZ_BMXL01000030.1"/>
</dbReference>
<evidence type="ECO:0000256" key="1">
    <source>
        <dbReference type="PROSITE-ProRule" id="PRU00339"/>
    </source>
</evidence>
<dbReference type="SUPFAM" id="SSF48452">
    <property type="entry name" value="TPR-like"/>
    <property type="match status" value="1"/>
</dbReference>
<dbReference type="PROSITE" id="PS50005">
    <property type="entry name" value="TPR"/>
    <property type="match status" value="1"/>
</dbReference>
<dbReference type="AlphaFoldDB" id="A0A919CKX3"/>
<evidence type="ECO:0000313" key="2">
    <source>
        <dbReference type="EMBL" id="GHD34460.1"/>
    </source>
</evidence>
<reference evidence="2 3" key="1">
    <citation type="journal article" date="2014" name="Int. J. Syst. Evol. Microbiol.">
        <title>Complete genome sequence of Corynebacterium casei LMG S-19264T (=DSM 44701T), isolated from a smear-ripened cheese.</title>
        <authorList>
            <consortium name="US DOE Joint Genome Institute (JGI-PGF)"/>
            <person name="Walter F."/>
            <person name="Albersmeier A."/>
            <person name="Kalinowski J."/>
            <person name="Ruckert C."/>
        </authorList>
    </citation>
    <scope>NUCLEOTIDE SEQUENCE [LARGE SCALE GENOMIC DNA]</scope>
    <source>
        <strain evidence="2 3">KCTC 19473</strain>
    </source>
</reference>
<dbReference type="Gene3D" id="1.25.40.10">
    <property type="entry name" value="Tetratricopeptide repeat domain"/>
    <property type="match status" value="1"/>
</dbReference>
<protein>
    <submittedName>
        <fullName evidence="2">NTPase</fullName>
    </submittedName>
</protein>
<feature type="repeat" description="TPR" evidence="1">
    <location>
        <begin position="489"/>
        <end position="522"/>
    </location>
</feature>
<dbReference type="InterPro" id="IPR011990">
    <property type="entry name" value="TPR-like_helical_dom_sf"/>
</dbReference>
<dbReference type="SUPFAM" id="SSF52540">
    <property type="entry name" value="P-loop containing nucleoside triphosphate hydrolases"/>
    <property type="match status" value="1"/>
</dbReference>
<dbReference type="InterPro" id="IPR019734">
    <property type="entry name" value="TPR_rpt"/>
</dbReference>